<evidence type="ECO:0000313" key="2">
    <source>
        <dbReference type="Proteomes" id="UP000606786"/>
    </source>
</evidence>
<sequence length="50" mass="5833">KLILHADMPICPPAYCDTQQELLRRNHYTGLSLDHSTWTRRASMSFDRSV</sequence>
<reference evidence="1" key="1">
    <citation type="submission" date="2020-11" db="EMBL/GenBank/DDBJ databases">
        <authorList>
            <person name="Whitehead M."/>
        </authorList>
    </citation>
    <scope>NUCLEOTIDE SEQUENCE</scope>
    <source>
        <strain evidence="1">EGII</strain>
    </source>
</reference>
<comment type="caution">
    <text evidence="1">The sequence shown here is derived from an EMBL/GenBank/DDBJ whole genome shotgun (WGS) entry which is preliminary data.</text>
</comment>
<protein>
    <submittedName>
        <fullName evidence="1">(Mediterranean fruit fly) hypothetical protein</fullName>
    </submittedName>
</protein>
<dbReference type="EMBL" id="CAJHJT010000012">
    <property type="protein sequence ID" value="CAD6998778.1"/>
    <property type="molecule type" value="Genomic_DNA"/>
</dbReference>
<name>A0A811UKB0_CERCA</name>
<evidence type="ECO:0000313" key="1">
    <source>
        <dbReference type="EMBL" id="CAD6998778.1"/>
    </source>
</evidence>
<keyword evidence="2" id="KW-1185">Reference proteome</keyword>
<dbReference type="AlphaFoldDB" id="A0A811UKB0"/>
<accession>A0A811UKB0</accession>
<proteinExistence type="predicted"/>
<organism evidence="1 2">
    <name type="scientific">Ceratitis capitata</name>
    <name type="common">Mediterranean fruit fly</name>
    <name type="synonym">Tephritis capitata</name>
    <dbReference type="NCBI Taxonomy" id="7213"/>
    <lineage>
        <taxon>Eukaryota</taxon>
        <taxon>Metazoa</taxon>
        <taxon>Ecdysozoa</taxon>
        <taxon>Arthropoda</taxon>
        <taxon>Hexapoda</taxon>
        <taxon>Insecta</taxon>
        <taxon>Pterygota</taxon>
        <taxon>Neoptera</taxon>
        <taxon>Endopterygota</taxon>
        <taxon>Diptera</taxon>
        <taxon>Brachycera</taxon>
        <taxon>Muscomorpha</taxon>
        <taxon>Tephritoidea</taxon>
        <taxon>Tephritidae</taxon>
        <taxon>Ceratitis</taxon>
        <taxon>Ceratitis</taxon>
    </lineage>
</organism>
<dbReference type="Proteomes" id="UP000606786">
    <property type="component" value="Unassembled WGS sequence"/>
</dbReference>
<gene>
    <name evidence="1" type="ORF">CCAP1982_LOCUS7332</name>
</gene>
<feature type="non-terminal residue" evidence="1">
    <location>
        <position position="1"/>
    </location>
</feature>